<protein>
    <submittedName>
        <fullName evidence="2">Dihydrofolate reductase family protein</fullName>
    </submittedName>
</protein>
<sequence>MAKLIYMMNISFDGYTQDEHGDFTFTAPIDPAVHTFIFQHASSFRTLLYGRKVYETMLYWETAHTLPDQTPLEIGFARKWQAAEKIVYSKTLTEPHSANTTITQSFEPEAIRNLKANRNHDIAIAGPELAAQAIHAGLVDELQMRICPAIIGGGTRFFPTGVRLDLQLIEDRQFRNGEIFLRYAVNNQSK</sequence>
<evidence type="ECO:0000313" key="3">
    <source>
        <dbReference type="Proteomes" id="UP001596091"/>
    </source>
</evidence>
<dbReference type="SUPFAM" id="SSF53597">
    <property type="entry name" value="Dihydrofolate reductase-like"/>
    <property type="match status" value="1"/>
</dbReference>
<dbReference type="InterPro" id="IPR002734">
    <property type="entry name" value="RibDG_C"/>
</dbReference>
<dbReference type="Gene3D" id="3.40.430.10">
    <property type="entry name" value="Dihydrofolate Reductase, subunit A"/>
    <property type="match status" value="1"/>
</dbReference>
<comment type="caution">
    <text evidence="2">The sequence shown here is derived from an EMBL/GenBank/DDBJ whole genome shotgun (WGS) entry which is preliminary data.</text>
</comment>
<organism evidence="2 3">
    <name type="scientific">Acidicapsa dinghuensis</name>
    <dbReference type="NCBI Taxonomy" id="2218256"/>
    <lineage>
        <taxon>Bacteria</taxon>
        <taxon>Pseudomonadati</taxon>
        <taxon>Acidobacteriota</taxon>
        <taxon>Terriglobia</taxon>
        <taxon>Terriglobales</taxon>
        <taxon>Acidobacteriaceae</taxon>
        <taxon>Acidicapsa</taxon>
    </lineage>
</organism>
<proteinExistence type="predicted"/>
<accession>A0ABW1EI61</accession>
<gene>
    <name evidence="2" type="ORF">ACFPT7_16800</name>
</gene>
<dbReference type="InterPro" id="IPR050765">
    <property type="entry name" value="Riboflavin_Biosynth_HTPR"/>
</dbReference>
<evidence type="ECO:0000259" key="1">
    <source>
        <dbReference type="Pfam" id="PF01872"/>
    </source>
</evidence>
<dbReference type="PANTHER" id="PTHR38011">
    <property type="entry name" value="DIHYDROFOLATE REDUCTASE FAMILY PROTEIN (AFU_ORTHOLOGUE AFUA_8G06820)"/>
    <property type="match status" value="1"/>
</dbReference>
<feature type="domain" description="Bacterial bifunctional deaminase-reductase C-terminal" evidence="1">
    <location>
        <begin position="3"/>
        <end position="176"/>
    </location>
</feature>
<dbReference type="Pfam" id="PF01872">
    <property type="entry name" value="RibD_C"/>
    <property type="match status" value="1"/>
</dbReference>
<dbReference type="Proteomes" id="UP001596091">
    <property type="component" value="Unassembled WGS sequence"/>
</dbReference>
<dbReference type="PANTHER" id="PTHR38011:SF11">
    <property type="entry name" value="2,5-DIAMINO-6-RIBOSYLAMINO-4(3H)-PYRIMIDINONE 5'-PHOSPHATE REDUCTASE"/>
    <property type="match status" value="1"/>
</dbReference>
<evidence type="ECO:0000313" key="2">
    <source>
        <dbReference type="EMBL" id="MFC5863966.1"/>
    </source>
</evidence>
<name>A0ABW1EI61_9BACT</name>
<dbReference type="EMBL" id="JBHSPH010000008">
    <property type="protein sequence ID" value="MFC5863966.1"/>
    <property type="molecule type" value="Genomic_DNA"/>
</dbReference>
<dbReference type="InterPro" id="IPR024072">
    <property type="entry name" value="DHFR-like_dom_sf"/>
</dbReference>
<dbReference type="RefSeq" id="WP_263341156.1">
    <property type="nucleotide sequence ID" value="NZ_JAGSYH010000006.1"/>
</dbReference>
<keyword evidence="3" id="KW-1185">Reference proteome</keyword>
<reference evidence="3" key="1">
    <citation type="journal article" date="2019" name="Int. J. Syst. Evol. Microbiol.">
        <title>The Global Catalogue of Microorganisms (GCM) 10K type strain sequencing project: providing services to taxonomists for standard genome sequencing and annotation.</title>
        <authorList>
            <consortium name="The Broad Institute Genomics Platform"/>
            <consortium name="The Broad Institute Genome Sequencing Center for Infectious Disease"/>
            <person name="Wu L."/>
            <person name="Ma J."/>
        </authorList>
    </citation>
    <scope>NUCLEOTIDE SEQUENCE [LARGE SCALE GENOMIC DNA]</scope>
    <source>
        <strain evidence="3">JCM 4087</strain>
    </source>
</reference>